<sequence>MNFVRPADPPLHVPIADDEIRQQLSRVLSSRAFDAPDRAQKFLSYVIEETLQGRADRIKAYSIALEVFGRDASFDAQNDPAVRIEAGRVRRALEHYYLLEGQQDPILITIPKGGYVPAFTRFHELKAMTSELNPRRPPLVQGTARTAGMMSAAALLIGAGLWVVFSSSIVPTFRASEPDIALKAVPPIPTVIVAPFEDITGTQSSSLFARGLTDELIGQMARFKEIVILAGDRSGSAMTEPGHGSELPLYGLEGRVRLDDNRLRFSARLIDRSSKAIIWTKSYDAALGRRELLDIETEFAGEVATALAQPYGVIFQATASELVKSQVKGAQAYACTLSYYGYRSDLNRQTHTSVQDCLKQVVIDYPGYATAWALLSLTYLDELRFRYRLESSGPPPIDLAVEAADRAAELDPGNVRALQAEMLAKFFSGDVKNALYIGERAYAINPNDTEFTAEYGFRLALSGEWERGCELISLSIDRNPGPMEYFQSAMAICAYIGGDYAEAERWARTSNLSGNPIYHLIMIAIYGQRGKMLEAQVELGWLELNAPQYLEDTRKEVTSRILRDEDQEHFIAGLRKAGVYVSAVPSPRAEDSLVDLNPPRG</sequence>
<accession>A0A5B0DX43</accession>
<organism evidence="1 2">
    <name type="scientific">Aureimonas fodinaquatilis</name>
    <dbReference type="NCBI Taxonomy" id="2565783"/>
    <lineage>
        <taxon>Bacteria</taxon>
        <taxon>Pseudomonadati</taxon>
        <taxon>Pseudomonadota</taxon>
        <taxon>Alphaproteobacteria</taxon>
        <taxon>Hyphomicrobiales</taxon>
        <taxon>Aurantimonadaceae</taxon>
        <taxon>Aureimonas</taxon>
    </lineage>
</organism>
<dbReference type="RefSeq" id="WP_149301073.1">
    <property type="nucleotide sequence ID" value="NZ_VTWH01000003.1"/>
</dbReference>
<evidence type="ECO:0000313" key="2">
    <source>
        <dbReference type="Proteomes" id="UP000324738"/>
    </source>
</evidence>
<dbReference type="Gene3D" id="1.25.40.10">
    <property type="entry name" value="Tetratricopeptide repeat domain"/>
    <property type="match status" value="1"/>
</dbReference>
<keyword evidence="2" id="KW-1185">Reference proteome</keyword>
<evidence type="ECO:0000313" key="1">
    <source>
        <dbReference type="EMBL" id="KAA0969789.1"/>
    </source>
</evidence>
<dbReference type="OrthoDB" id="100177at2"/>
<gene>
    <name evidence="1" type="ORF">FPY71_14860</name>
</gene>
<dbReference type="InterPro" id="IPR011990">
    <property type="entry name" value="TPR-like_helical_dom_sf"/>
</dbReference>
<dbReference type="Proteomes" id="UP000324738">
    <property type="component" value="Unassembled WGS sequence"/>
</dbReference>
<dbReference type="SUPFAM" id="SSF48452">
    <property type="entry name" value="TPR-like"/>
    <property type="match status" value="1"/>
</dbReference>
<comment type="caution">
    <text evidence="1">The sequence shown here is derived from an EMBL/GenBank/DDBJ whole genome shotgun (WGS) entry which is preliminary data.</text>
</comment>
<dbReference type="AlphaFoldDB" id="A0A5B0DX43"/>
<reference evidence="1 2" key="1">
    <citation type="submission" date="2019-08" db="EMBL/GenBank/DDBJ databases">
        <title>Aureimonas fodiniaquatilis sp. nov., isolated from a coal mine wastewater.</title>
        <authorList>
            <person name="Kim W."/>
        </authorList>
    </citation>
    <scope>NUCLEOTIDE SEQUENCE [LARGE SCALE GENOMIC DNA]</scope>
    <source>
        <strain evidence="1 2">CAU 1482</strain>
    </source>
</reference>
<dbReference type="EMBL" id="VTWH01000003">
    <property type="protein sequence ID" value="KAA0969789.1"/>
    <property type="molecule type" value="Genomic_DNA"/>
</dbReference>
<protein>
    <submittedName>
        <fullName evidence="1">Uncharacterized protein</fullName>
    </submittedName>
</protein>
<name>A0A5B0DX43_9HYPH</name>
<proteinExistence type="predicted"/>